<dbReference type="EMBL" id="PDLN01000002">
    <property type="protein sequence ID" value="RDW92163.1"/>
    <property type="molecule type" value="Genomic_DNA"/>
</dbReference>
<comment type="caution">
    <text evidence="1">The sequence shown here is derived from an EMBL/GenBank/DDBJ whole genome shotgun (WGS) entry which is preliminary data.</text>
</comment>
<dbReference type="SUPFAM" id="SSF53335">
    <property type="entry name" value="S-adenosyl-L-methionine-dependent methyltransferases"/>
    <property type="match status" value="1"/>
</dbReference>
<name>A0A3D8T0S1_9HELO</name>
<evidence type="ECO:0000313" key="2">
    <source>
        <dbReference type="Proteomes" id="UP000256328"/>
    </source>
</evidence>
<dbReference type="OrthoDB" id="506498at2759"/>
<accession>A0A3D8T0S1</accession>
<sequence>MTPDETPENLYLQADDLNRRMLASGIHVNRWPRYLRDMYHALRPGGWCQLVEMYFSVQSDNGTLTEDHALRQWTAAYMDSLRDVKDLRAPLRLREMLTAAGFVDIEHKVIPLPTCGWSTDPRQRDIGIVNRDNIQKLLSSAALYPFVERLGMPVQDAHLLIANARREADNPAFKASQTLPITQPCS</sequence>
<evidence type="ECO:0000313" key="1">
    <source>
        <dbReference type="EMBL" id="RDW92163.1"/>
    </source>
</evidence>
<organism evidence="1 2">
    <name type="scientific">Coleophoma crateriformis</name>
    <dbReference type="NCBI Taxonomy" id="565419"/>
    <lineage>
        <taxon>Eukaryota</taxon>
        <taxon>Fungi</taxon>
        <taxon>Dikarya</taxon>
        <taxon>Ascomycota</taxon>
        <taxon>Pezizomycotina</taxon>
        <taxon>Leotiomycetes</taxon>
        <taxon>Helotiales</taxon>
        <taxon>Dermateaceae</taxon>
        <taxon>Coleophoma</taxon>
    </lineage>
</organism>
<reference evidence="1 2" key="1">
    <citation type="journal article" date="2018" name="IMA Fungus">
        <title>IMA Genome-F 9: Draft genome sequence of Annulohypoxylon stygium, Aspergillus mulundensis, Berkeleyomyces basicola (syn. Thielaviopsis basicola), Ceratocystis smalleyi, two Cercospora beticola strains, Coleophoma cylindrospora, Fusarium fracticaudum, Phialophora cf. hyalina, and Morchella septimelata.</title>
        <authorList>
            <person name="Wingfield B.D."/>
            <person name="Bills G.F."/>
            <person name="Dong Y."/>
            <person name="Huang W."/>
            <person name="Nel W.J."/>
            <person name="Swalarsk-Parry B.S."/>
            <person name="Vaghefi N."/>
            <person name="Wilken P.M."/>
            <person name="An Z."/>
            <person name="de Beer Z.W."/>
            <person name="De Vos L."/>
            <person name="Chen L."/>
            <person name="Duong T.A."/>
            <person name="Gao Y."/>
            <person name="Hammerbacher A."/>
            <person name="Kikkert J.R."/>
            <person name="Li Y."/>
            <person name="Li H."/>
            <person name="Li K."/>
            <person name="Li Q."/>
            <person name="Liu X."/>
            <person name="Ma X."/>
            <person name="Naidoo K."/>
            <person name="Pethybridge S.J."/>
            <person name="Sun J."/>
            <person name="Steenkamp E.T."/>
            <person name="van der Nest M.A."/>
            <person name="van Wyk S."/>
            <person name="Wingfield M.J."/>
            <person name="Xiong C."/>
            <person name="Yue Q."/>
            <person name="Zhang X."/>
        </authorList>
    </citation>
    <scope>NUCLEOTIDE SEQUENCE [LARGE SCALE GENOMIC DNA]</scope>
    <source>
        <strain evidence="1 2">BP5796</strain>
    </source>
</reference>
<protein>
    <submittedName>
        <fullName evidence="1">Uncharacterized protein</fullName>
    </submittedName>
</protein>
<keyword evidence="2" id="KW-1185">Reference proteome</keyword>
<dbReference type="AlphaFoldDB" id="A0A3D8T0S1"/>
<dbReference type="Gene3D" id="3.40.50.150">
    <property type="entry name" value="Vaccinia Virus protein VP39"/>
    <property type="match status" value="1"/>
</dbReference>
<gene>
    <name evidence="1" type="ORF">BP5796_01557</name>
</gene>
<proteinExistence type="predicted"/>
<dbReference type="Proteomes" id="UP000256328">
    <property type="component" value="Unassembled WGS sequence"/>
</dbReference>
<dbReference type="InterPro" id="IPR029063">
    <property type="entry name" value="SAM-dependent_MTases_sf"/>
</dbReference>